<dbReference type="SUPFAM" id="SSF51445">
    <property type="entry name" value="(Trans)glycosidases"/>
    <property type="match status" value="1"/>
</dbReference>
<sequence length="201" mass="22488">VLSDLQAARYVHGIAVHWYLDGLVPADLSLGTTHRLFPEYYLFGSEACVGSMPWDRGVWLGSWERGEQYSHDIMQDLNHYVTGWTDWNLALDQGGGPNWVKNFVDSSVIVDASRDVFYKQPTFYSIAHFSHTHCPQQVSDCPLSYPGTDQRVPELTGCLSVSLSSGRSEEDLQFEVQDVGVGVIPAVSPAHSIMTLLWPRE</sequence>
<comment type="catalytic activity">
    <reaction evidence="18">
        <text>beta-D-glucosyl-N-(9Z-octadecenoyl)-sphing-4E-enine + cholesterol = N-(9Z-octadecenoyl)-sphing-4-enine + cholesteryl 3-beta-D-glucoside</text>
        <dbReference type="Rhea" id="RHEA:58324"/>
        <dbReference type="ChEBI" id="CHEBI:16113"/>
        <dbReference type="ChEBI" id="CHEBI:17495"/>
        <dbReference type="ChEBI" id="CHEBI:77996"/>
        <dbReference type="ChEBI" id="CHEBI:139140"/>
    </reaction>
    <physiologicalReaction direction="left-to-right" evidence="18">
        <dbReference type="Rhea" id="RHEA:58325"/>
    </physiologicalReaction>
    <physiologicalReaction direction="right-to-left" evidence="18">
        <dbReference type="Rhea" id="RHEA:58326"/>
    </physiologicalReaction>
</comment>
<evidence type="ECO:0000256" key="2">
    <source>
        <dbReference type="ARBA" id="ARBA00004207"/>
    </source>
</evidence>
<keyword evidence="5" id="KW-0732">Signal</keyword>
<dbReference type="GO" id="GO:0050295">
    <property type="term" value="F:steryl-beta-glucosidase activity"/>
    <property type="evidence" value="ECO:0007669"/>
    <property type="project" value="RHEA"/>
</dbReference>
<comment type="catalytic activity">
    <reaction evidence="15">
        <text>a beta-D-xylosyl-(1&lt;-&gt;1')-N-acylsphing-4-enine + cholesterol = cholesteryl 3-beta-D-xyloside + an N-acylsphing-4-enine</text>
        <dbReference type="Rhea" id="RHEA:70239"/>
        <dbReference type="ChEBI" id="CHEBI:16113"/>
        <dbReference type="ChEBI" id="CHEBI:52639"/>
        <dbReference type="ChEBI" id="CHEBI:189067"/>
        <dbReference type="ChEBI" id="CHEBI:189068"/>
    </reaction>
    <physiologicalReaction direction="left-to-right" evidence="15">
        <dbReference type="Rhea" id="RHEA:70240"/>
    </physiologicalReaction>
</comment>
<evidence type="ECO:0000256" key="12">
    <source>
        <dbReference type="ARBA" id="ARBA00048111"/>
    </source>
</evidence>
<comment type="catalytic activity">
    <reaction evidence="10">
        <text>1-(beta-D-galactosyl)-N-dodecanoylsphing-4-enine + cholesterol = cholesteryl 3-beta-D-galactoside + N-dodecanoylsphing-4-enine</text>
        <dbReference type="Rhea" id="RHEA:70255"/>
        <dbReference type="ChEBI" id="CHEBI:16113"/>
        <dbReference type="ChEBI" id="CHEBI:72956"/>
        <dbReference type="ChEBI" id="CHEBI:73432"/>
        <dbReference type="ChEBI" id="CHEBI:189066"/>
    </reaction>
    <physiologicalReaction direction="left-to-right" evidence="10">
        <dbReference type="Rhea" id="RHEA:70256"/>
    </physiologicalReaction>
    <physiologicalReaction direction="right-to-left" evidence="10">
        <dbReference type="Rhea" id="RHEA:70257"/>
    </physiologicalReaction>
</comment>
<dbReference type="EC" id="3.2.1.45" evidence="19"/>
<reference evidence="22" key="1">
    <citation type="submission" date="2011-12" db="EMBL/GenBank/DDBJ databases">
        <title>The Draft Genome of Lepisosteus oculatus.</title>
        <authorList>
            <consortium name="The Broad Institute Genome Assembly &amp; Analysis Group"/>
            <consortium name="Computational R&amp;D Group"/>
            <consortium name="and Sequencing Platform"/>
            <person name="Di Palma F."/>
            <person name="Alfoldi J."/>
            <person name="Johnson J."/>
            <person name="Berlin A."/>
            <person name="Gnerre S."/>
            <person name="Jaffe D."/>
            <person name="MacCallum I."/>
            <person name="Young S."/>
            <person name="Walker B.J."/>
            <person name="Lander E.S."/>
            <person name="Lindblad-Toh K."/>
        </authorList>
    </citation>
    <scope>NUCLEOTIDE SEQUENCE [LARGE SCALE GENOMIC DNA]</scope>
</reference>
<dbReference type="GO" id="GO:0004336">
    <property type="term" value="F:galactosylceramidase activity"/>
    <property type="evidence" value="ECO:0007669"/>
    <property type="project" value="UniProtKB-EC"/>
</dbReference>
<comment type="catalytic activity">
    <reaction evidence="16">
        <text>beta-D-glucosyl-(1&lt;-&gt;1')-N-(15Z-tetracosenoyl)-sphing-4-enine + cholesterol = N-(15Z-tetracosenoyl)-sphing-4-enine + cholesteryl 3-beta-D-glucoside</text>
        <dbReference type="Rhea" id="RHEA:70315"/>
        <dbReference type="ChEBI" id="CHEBI:16113"/>
        <dbReference type="ChEBI" id="CHEBI:17495"/>
        <dbReference type="ChEBI" id="CHEBI:74450"/>
        <dbReference type="ChEBI" id="CHEBI:76302"/>
    </reaction>
    <physiologicalReaction direction="left-to-right" evidence="16">
        <dbReference type="Rhea" id="RHEA:70316"/>
    </physiologicalReaction>
    <physiologicalReaction direction="right-to-left" evidence="16">
        <dbReference type="Rhea" id="RHEA:70317"/>
    </physiologicalReaction>
</comment>
<feature type="domain" description="Glycosyl hydrolase family 30 TIM-barrel" evidence="20">
    <location>
        <begin position="1"/>
        <end position="131"/>
    </location>
</feature>
<evidence type="ECO:0000256" key="1">
    <source>
        <dbReference type="ARBA" id="ARBA00001013"/>
    </source>
</evidence>
<evidence type="ECO:0000256" key="9">
    <source>
        <dbReference type="ARBA" id="ARBA00033698"/>
    </source>
</evidence>
<dbReference type="STRING" id="7918.ENSLOCP00000007709"/>
<dbReference type="PANTHER" id="PTHR11069">
    <property type="entry name" value="GLUCOSYLCERAMIDASE"/>
    <property type="match status" value="1"/>
</dbReference>
<evidence type="ECO:0000256" key="11">
    <source>
        <dbReference type="ARBA" id="ARBA00048055"/>
    </source>
</evidence>
<protein>
    <recommendedName>
        <fullName evidence="19">Glucosylceramidase</fullName>
        <ecNumber evidence="19">3.2.1.45</ecNumber>
    </recommendedName>
</protein>
<dbReference type="UniPathway" id="UPA00296"/>
<evidence type="ECO:0000256" key="10">
    <source>
        <dbReference type="ARBA" id="ARBA00033703"/>
    </source>
</evidence>
<dbReference type="GO" id="GO:0004348">
    <property type="term" value="F:glucosylceramidase activity"/>
    <property type="evidence" value="ECO:0007669"/>
    <property type="project" value="UniProtKB-EC"/>
</dbReference>
<dbReference type="Pfam" id="PF02055">
    <property type="entry name" value="Glyco_hydro_30"/>
    <property type="match status" value="1"/>
</dbReference>
<comment type="catalytic activity">
    <reaction evidence="1">
        <text>a beta-D-glucosyl-(1&lt;-&gt;1')-N-acylsphing-4-enine + H2O = an N-acylsphing-4-enine + D-glucose</text>
        <dbReference type="Rhea" id="RHEA:13269"/>
        <dbReference type="ChEBI" id="CHEBI:4167"/>
        <dbReference type="ChEBI" id="CHEBI:15377"/>
        <dbReference type="ChEBI" id="CHEBI:22801"/>
        <dbReference type="ChEBI" id="CHEBI:52639"/>
        <dbReference type="EC" id="3.2.1.45"/>
    </reaction>
    <physiologicalReaction direction="left-to-right" evidence="1">
        <dbReference type="Rhea" id="RHEA:13270"/>
    </physiologicalReaction>
</comment>
<comment type="catalytic activity">
    <reaction evidence="13">
        <text>a beta-D-galactosyl-(1&lt;-&gt;1')-N-acylsphing-4-enine + cholesterol = cholesteryl 3-beta-D-galactoside + an N-acylsphing-4-enine</text>
        <dbReference type="Rhea" id="RHEA:70235"/>
        <dbReference type="ChEBI" id="CHEBI:16113"/>
        <dbReference type="ChEBI" id="CHEBI:18390"/>
        <dbReference type="ChEBI" id="CHEBI:52639"/>
        <dbReference type="ChEBI" id="CHEBI:189066"/>
    </reaction>
    <physiologicalReaction direction="left-to-right" evidence="13">
        <dbReference type="Rhea" id="RHEA:70236"/>
    </physiologicalReaction>
    <physiologicalReaction direction="right-to-left" evidence="13">
        <dbReference type="Rhea" id="RHEA:70237"/>
    </physiologicalReaction>
</comment>
<evidence type="ECO:0000259" key="20">
    <source>
        <dbReference type="Pfam" id="PF02055"/>
    </source>
</evidence>
<reference evidence="21" key="2">
    <citation type="submission" date="2025-08" db="UniProtKB">
        <authorList>
            <consortium name="Ensembl"/>
        </authorList>
    </citation>
    <scope>IDENTIFICATION</scope>
</reference>
<keyword evidence="19" id="KW-0326">Glycosidase</keyword>
<organism evidence="21 22">
    <name type="scientific">Lepisosteus oculatus</name>
    <name type="common">Spotted gar</name>
    <dbReference type="NCBI Taxonomy" id="7918"/>
    <lineage>
        <taxon>Eukaryota</taxon>
        <taxon>Metazoa</taxon>
        <taxon>Chordata</taxon>
        <taxon>Craniata</taxon>
        <taxon>Vertebrata</taxon>
        <taxon>Euteleostomi</taxon>
        <taxon>Actinopterygii</taxon>
        <taxon>Neopterygii</taxon>
        <taxon>Holostei</taxon>
        <taxon>Semionotiformes</taxon>
        <taxon>Lepisosteidae</taxon>
        <taxon>Lepisosteus</taxon>
    </lineage>
</organism>
<keyword evidence="6 19" id="KW-0378">Hydrolase</keyword>
<dbReference type="GeneTree" id="ENSGT00390000009464"/>
<dbReference type="InterPro" id="IPR033453">
    <property type="entry name" value="Glyco_hydro_30_TIM-barrel"/>
</dbReference>
<evidence type="ECO:0000256" key="7">
    <source>
        <dbReference type="ARBA" id="ARBA00033633"/>
    </source>
</evidence>
<dbReference type="OMA" id="WNIALDI"/>
<comment type="subcellular location">
    <subcellularLocation>
        <location evidence="2">Lysosome membrane</location>
        <topology evidence="2">Peripheral membrane protein</topology>
        <orientation evidence="2">Lumenal side</orientation>
    </subcellularLocation>
</comment>
<dbReference type="eggNOG" id="KOG2566">
    <property type="taxonomic scope" value="Eukaryota"/>
</dbReference>
<dbReference type="GO" id="GO:0006665">
    <property type="term" value="P:sphingolipid metabolic process"/>
    <property type="evidence" value="ECO:0007669"/>
    <property type="project" value="UniProtKB-KW"/>
</dbReference>
<evidence type="ECO:0000313" key="21">
    <source>
        <dbReference type="Ensembl" id="ENSLOCP00000007709.1"/>
    </source>
</evidence>
<keyword evidence="22" id="KW-1185">Reference proteome</keyword>
<dbReference type="Ensembl" id="ENSLOCT00000007718.1">
    <property type="protein sequence ID" value="ENSLOCP00000007709.1"/>
    <property type="gene ID" value="ENSLOCG00000006385.1"/>
</dbReference>
<dbReference type="InParanoid" id="W5MH50"/>
<evidence type="ECO:0000256" key="18">
    <source>
        <dbReference type="ARBA" id="ARBA00049516"/>
    </source>
</evidence>
<proteinExistence type="inferred from homology"/>
<dbReference type="FunFam" id="3.20.20.80:FF:000421">
    <property type="entry name" value="Glucosylceramidase"/>
    <property type="match status" value="1"/>
</dbReference>
<name>W5MH50_LEPOC</name>
<evidence type="ECO:0000313" key="22">
    <source>
        <dbReference type="Proteomes" id="UP000018468"/>
    </source>
</evidence>
<evidence type="ECO:0000256" key="15">
    <source>
        <dbReference type="ARBA" id="ARBA00048817"/>
    </source>
</evidence>
<comment type="catalytic activity">
    <reaction evidence="9">
        <text>a beta-D-galactosyl-(1&lt;-&gt;1')-N-acylsphing-4-enine + H2O = an N-acylsphing-4-enine + D-galactose</text>
        <dbReference type="Rhea" id="RHEA:14297"/>
        <dbReference type="ChEBI" id="CHEBI:4139"/>
        <dbReference type="ChEBI" id="CHEBI:15377"/>
        <dbReference type="ChEBI" id="CHEBI:18390"/>
        <dbReference type="ChEBI" id="CHEBI:52639"/>
        <dbReference type="EC" id="3.2.1.46"/>
    </reaction>
    <physiologicalReaction direction="left-to-right" evidence="9">
        <dbReference type="Rhea" id="RHEA:14298"/>
    </physiologicalReaction>
</comment>
<dbReference type="HOGENOM" id="CLU_1363173_0_0_1"/>
<dbReference type="InterPro" id="IPR001139">
    <property type="entry name" value="Glyco_hydro_30"/>
</dbReference>
<comment type="catalytic activity">
    <reaction evidence="7">
        <text>beta-D-xylosyl-(1&lt;-&gt;1')-N-(9Z-octadecenoyl)-sphing-4-enine + cholesterol = cholesteryl 3-beta-D-xyloside + N-(9Z-octadecenoyl)-sphing-4-enine</text>
        <dbReference type="Rhea" id="RHEA:70251"/>
        <dbReference type="ChEBI" id="CHEBI:16113"/>
        <dbReference type="ChEBI" id="CHEBI:77996"/>
        <dbReference type="ChEBI" id="CHEBI:189067"/>
        <dbReference type="ChEBI" id="CHEBI:189081"/>
    </reaction>
    <physiologicalReaction direction="left-to-right" evidence="7">
        <dbReference type="Rhea" id="RHEA:70252"/>
    </physiologicalReaction>
</comment>
<reference evidence="21" key="3">
    <citation type="submission" date="2025-09" db="UniProtKB">
        <authorList>
            <consortium name="Ensembl"/>
        </authorList>
    </citation>
    <scope>IDENTIFICATION</scope>
</reference>
<evidence type="ECO:0000256" key="4">
    <source>
        <dbReference type="ARBA" id="ARBA00005382"/>
    </source>
</evidence>
<evidence type="ECO:0000256" key="14">
    <source>
        <dbReference type="ARBA" id="ARBA00048698"/>
    </source>
</evidence>
<comment type="catalytic activity">
    <reaction evidence="14">
        <text>beta-D-glucosyl-N-dodecanoylsphing-4-enine + cholesterol = N-dodecanoylsphing-4-enine + cholesteryl 3-beta-D-glucoside</text>
        <dbReference type="Rhea" id="RHEA:70307"/>
        <dbReference type="ChEBI" id="CHEBI:16113"/>
        <dbReference type="ChEBI" id="CHEBI:17495"/>
        <dbReference type="ChEBI" id="CHEBI:72956"/>
        <dbReference type="ChEBI" id="CHEBI:76297"/>
    </reaction>
    <physiologicalReaction direction="left-to-right" evidence="14">
        <dbReference type="Rhea" id="RHEA:70308"/>
    </physiologicalReaction>
    <physiologicalReaction direction="right-to-left" evidence="14">
        <dbReference type="Rhea" id="RHEA:70309"/>
    </physiologicalReaction>
</comment>
<dbReference type="EMBL" id="AHAT01019667">
    <property type="status" value="NOT_ANNOTATED_CDS"/>
    <property type="molecule type" value="Genomic_DNA"/>
</dbReference>
<evidence type="ECO:0000256" key="13">
    <source>
        <dbReference type="ARBA" id="ARBA00048182"/>
    </source>
</evidence>
<dbReference type="GO" id="GO:0005765">
    <property type="term" value="C:lysosomal membrane"/>
    <property type="evidence" value="ECO:0007669"/>
    <property type="project" value="UniProtKB-SubCell"/>
</dbReference>
<evidence type="ECO:0000256" key="19">
    <source>
        <dbReference type="RuleBase" id="RU361188"/>
    </source>
</evidence>
<comment type="catalytic activity">
    <reaction evidence="8">
        <text>cholesteryl 3-beta-D-glucoside + H2O = cholesterol + D-glucose</text>
        <dbReference type="Rhea" id="RHEA:11956"/>
        <dbReference type="ChEBI" id="CHEBI:4167"/>
        <dbReference type="ChEBI" id="CHEBI:15377"/>
        <dbReference type="ChEBI" id="CHEBI:16113"/>
        <dbReference type="ChEBI" id="CHEBI:17495"/>
    </reaction>
    <physiologicalReaction direction="left-to-right" evidence="8">
        <dbReference type="Rhea" id="RHEA:11957"/>
    </physiologicalReaction>
</comment>
<dbReference type="GO" id="GO:0008203">
    <property type="term" value="P:cholesterol metabolic process"/>
    <property type="evidence" value="ECO:0007669"/>
    <property type="project" value="UniProtKB-UniPathway"/>
</dbReference>
<comment type="catalytic activity">
    <reaction evidence="11">
        <text>a beta-D-glucosyl-(1&lt;-&gt;1')-N-acylsphing-4-enine + cholesterol = cholesteryl 3-beta-D-glucoside + an N-acylsphing-4-enine</text>
        <dbReference type="Rhea" id="RHEA:58264"/>
        <dbReference type="ChEBI" id="CHEBI:16113"/>
        <dbReference type="ChEBI" id="CHEBI:17495"/>
        <dbReference type="ChEBI" id="CHEBI:22801"/>
        <dbReference type="ChEBI" id="CHEBI:52639"/>
    </reaction>
    <physiologicalReaction direction="left-to-right" evidence="11">
        <dbReference type="Rhea" id="RHEA:58265"/>
    </physiologicalReaction>
    <physiologicalReaction direction="right-to-left" evidence="11">
        <dbReference type="Rhea" id="RHEA:58266"/>
    </physiologicalReaction>
</comment>
<dbReference type="InterPro" id="IPR017853">
    <property type="entry name" value="GH"/>
</dbReference>
<dbReference type="Gene3D" id="3.20.20.80">
    <property type="entry name" value="Glycosidases"/>
    <property type="match status" value="1"/>
</dbReference>
<comment type="catalytic activity">
    <reaction evidence="17">
        <text>beta-D-glucosyl-N-octanoylsphing-4E-enine + cholesterol = N-octanoylsphing-4-enine + cholesteryl 3-beta-D-glucoside</text>
        <dbReference type="Rhea" id="RHEA:70303"/>
        <dbReference type="ChEBI" id="CHEBI:16113"/>
        <dbReference type="ChEBI" id="CHEBI:17495"/>
        <dbReference type="ChEBI" id="CHEBI:45815"/>
        <dbReference type="ChEBI" id="CHEBI:65222"/>
    </reaction>
    <physiologicalReaction direction="left-to-right" evidence="17">
        <dbReference type="Rhea" id="RHEA:70304"/>
    </physiologicalReaction>
    <physiologicalReaction direction="right-to-left" evidence="17">
        <dbReference type="Rhea" id="RHEA:70305"/>
    </physiologicalReaction>
</comment>
<keyword evidence="19" id="KW-0746">Sphingolipid metabolism</keyword>
<dbReference type="AlphaFoldDB" id="W5MH50"/>
<evidence type="ECO:0000256" key="17">
    <source>
        <dbReference type="ARBA" id="ARBA00049379"/>
    </source>
</evidence>
<dbReference type="Proteomes" id="UP000018468">
    <property type="component" value="Linkage group LG24"/>
</dbReference>
<dbReference type="EMBL" id="AHAT01019666">
    <property type="status" value="NOT_ANNOTATED_CDS"/>
    <property type="molecule type" value="Genomic_DNA"/>
</dbReference>
<accession>W5MH50</accession>
<dbReference type="PANTHER" id="PTHR11069:SF23">
    <property type="entry name" value="LYSOSOMAL ACID GLUCOSYLCERAMIDASE"/>
    <property type="match status" value="1"/>
</dbReference>
<evidence type="ECO:0000256" key="16">
    <source>
        <dbReference type="ARBA" id="ARBA00048880"/>
    </source>
</evidence>
<evidence type="ECO:0000256" key="6">
    <source>
        <dbReference type="ARBA" id="ARBA00022801"/>
    </source>
</evidence>
<evidence type="ECO:0000256" key="8">
    <source>
        <dbReference type="ARBA" id="ARBA00033646"/>
    </source>
</evidence>
<keyword evidence="19" id="KW-0443">Lipid metabolism</keyword>
<comment type="catalytic activity">
    <reaction evidence="12">
        <text>beta-D-glucosyl-(1&lt;-&gt;1)-N-octadecanoylsphing-4-enine + cholesterol = cholesteryl 3-beta-D-glucoside + N-octadecanoylsphing-4-enine</text>
        <dbReference type="Rhea" id="RHEA:70311"/>
        <dbReference type="ChEBI" id="CHEBI:16113"/>
        <dbReference type="ChEBI" id="CHEBI:17495"/>
        <dbReference type="ChEBI" id="CHEBI:72961"/>
        <dbReference type="ChEBI" id="CHEBI:84719"/>
    </reaction>
    <physiologicalReaction direction="left-to-right" evidence="12">
        <dbReference type="Rhea" id="RHEA:70312"/>
    </physiologicalReaction>
    <physiologicalReaction direction="right-to-left" evidence="12">
        <dbReference type="Rhea" id="RHEA:70313"/>
    </physiologicalReaction>
</comment>
<comment type="similarity">
    <text evidence="4 19">Belongs to the glycosyl hydrolase 30 family.</text>
</comment>
<comment type="pathway">
    <text evidence="3">Steroid metabolism; cholesterol metabolism.</text>
</comment>
<evidence type="ECO:0000256" key="3">
    <source>
        <dbReference type="ARBA" id="ARBA00004731"/>
    </source>
</evidence>
<evidence type="ECO:0000256" key="5">
    <source>
        <dbReference type="ARBA" id="ARBA00022729"/>
    </source>
</evidence>
<dbReference type="Bgee" id="ENSLOCG00000006385">
    <property type="expression patterns" value="Expressed in testis and 13 other cell types or tissues"/>
</dbReference>